<dbReference type="EMBL" id="CP017476">
    <property type="protein sequence ID" value="AOW13531.1"/>
    <property type="molecule type" value="Genomic_DNA"/>
</dbReference>
<dbReference type="AlphaFoldDB" id="A0A167HWC8"/>
<dbReference type="InterPro" id="IPR002816">
    <property type="entry name" value="TraB/PrgY/GumN_fam"/>
</dbReference>
<dbReference type="KEGG" id="hyl:LPB072_12365"/>
<feature type="chain" id="PRO_5044549604" description="TraB/GumN family protein" evidence="1">
    <location>
        <begin position="25"/>
        <end position="316"/>
    </location>
</feature>
<evidence type="ECO:0008006" key="6">
    <source>
        <dbReference type="Google" id="ProtNLM"/>
    </source>
</evidence>
<dbReference type="Proteomes" id="UP000185657">
    <property type="component" value="Unassembled WGS sequence"/>
</dbReference>
<name>A0A167HWC8_9BURK</name>
<accession>A0A167HWC8</accession>
<organism evidence="2 5">
    <name type="scientific">Hydrogenophaga crassostreae</name>
    <dbReference type="NCBI Taxonomy" id="1763535"/>
    <lineage>
        <taxon>Bacteria</taxon>
        <taxon>Pseudomonadati</taxon>
        <taxon>Pseudomonadota</taxon>
        <taxon>Betaproteobacteria</taxon>
        <taxon>Burkholderiales</taxon>
        <taxon>Comamonadaceae</taxon>
        <taxon>Hydrogenophaga</taxon>
    </lineage>
</organism>
<dbReference type="Proteomes" id="UP000185680">
    <property type="component" value="Chromosome"/>
</dbReference>
<sequence>MFMMKPMLVLLVALLAASAGPAGAQVDKTDCPPSASYSRELFAKAEQQARDRGFLWRIERGGRVSYLFGSMHVGKAGWMSPGPSVRSALGQVDALALEVDMTSAEAQQQLQQLAGLAPREIPQPLRQRLERLWVAECLPLAQLNNGPVELQAVTLMALMGRRQGFDPSYASELMLTMAARAGGLPVLSLESVRSQLDLFLAADDAEASETVAQALEQLEKPETRVMQEKLAVAWAHSELDVLASYQAWCDCVHTDRERADMKKLLDDRNPGLADGIERLHASGQRVFAAVGALHMTGQTALPRLLAARGFAVERVF</sequence>
<keyword evidence="1" id="KW-0732">Signal</keyword>
<dbReference type="STRING" id="1763535.LPB072_12365"/>
<feature type="signal peptide" evidence="1">
    <location>
        <begin position="1"/>
        <end position="24"/>
    </location>
</feature>
<dbReference type="CDD" id="cd14789">
    <property type="entry name" value="Tiki"/>
    <property type="match status" value="1"/>
</dbReference>
<reference evidence="2 5" key="2">
    <citation type="submission" date="2016-10" db="EMBL/GenBank/DDBJ databases">
        <title>Hydorgenophaga sp. LPB0072 isolated from gastropod.</title>
        <authorList>
            <person name="Kim E."/>
            <person name="Yi H."/>
        </authorList>
    </citation>
    <scope>NUCLEOTIDE SEQUENCE [LARGE SCALE GENOMIC DNA]</scope>
    <source>
        <strain evidence="2 5">LPB0072</strain>
    </source>
</reference>
<evidence type="ECO:0000313" key="5">
    <source>
        <dbReference type="Proteomes" id="UP000185680"/>
    </source>
</evidence>
<evidence type="ECO:0000313" key="2">
    <source>
        <dbReference type="EMBL" id="AOW13531.1"/>
    </source>
</evidence>
<dbReference type="OrthoDB" id="9025834at2"/>
<proteinExistence type="predicted"/>
<protein>
    <recommendedName>
        <fullName evidence="6">TraB/GumN family protein</fullName>
    </recommendedName>
</protein>
<dbReference type="InterPro" id="IPR047111">
    <property type="entry name" value="YbaP-like"/>
</dbReference>
<dbReference type="EMBL" id="LVWD01000013">
    <property type="protein sequence ID" value="OAD41822.1"/>
    <property type="molecule type" value="Genomic_DNA"/>
</dbReference>
<dbReference type="PANTHER" id="PTHR40590">
    <property type="entry name" value="CYTOPLASMIC PROTEIN-RELATED"/>
    <property type="match status" value="1"/>
</dbReference>
<reference evidence="3 4" key="1">
    <citation type="submission" date="2016-02" db="EMBL/GenBank/DDBJ databases">
        <title>Draft genome sequence of Hydrogenophaga sp. LPB0072.</title>
        <authorList>
            <person name="Shin S.-K."/>
            <person name="Yi H."/>
        </authorList>
    </citation>
    <scope>NUCLEOTIDE SEQUENCE [LARGE SCALE GENOMIC DNA]</scope>
    <source>
        <strain evidence="3 4">LPB0072</strain>
    </source>
</reference>
<gene>
    <name evidence="2" type="ORF">LPB072_12365</name>
    <name evidence="3" type="ORF">LPB72_10985</name>
</gene>
<dbReference type="Pfam" id="PF01963">
    <property type="entry name" value="TraB_PrgY_gumN"/>
    <property type="match status" value="1"/>
</dbReference>
<keyword evidence="4" id="KW-1185">Reference proteome</keyword>
<evidence type="ECO:0000256" key="1">
    <source>
        <dbReference type="SAM" id="SignalP"/>
    </source>
</evidence>
<evidence type="ECO:0000313" key="3">
    <source>
        <dbReference type="EMBL" id="OAD41822.1"/>
    </source>
</evidence>
<evidence type="ECO:0000313" key="4">
    <source>
        <dbReference type="Proteomes" id="UP000185657"/>
    </source>
</evidence>
<dbReference type="PANTHER" id="PTHR40590:SF1">
    <property type="entry name" value="CYTOPLASMIC PROTEIN"/>
    <property type="match status" value="1"/>
</dbReference>